<keyword evidence="2" id="KW-1185">Reference proteome</keyword>
<name>A0ABW5SZA3_9BACI</name>
<reference evidence="2" key="1">
    <citation type="journal article" date="2019" name="Int. J. Syst. Evol. Microbiol.">
        <title>The Global Catalogue of Microorganisms (GCM) 10K type strain sequencing project: providing services to taxonomists for standard genome sequencing and annotation.</title>
        <authorList>
            <consortium name="The Broad Institute Genomics Platform"/>
            <consortium name="The Broad Institute Genome Sequencing Center for Infectious Disease"/>
            <person name="Wu L."/>
            <person name="Ma J."/>
        </authorList>
    </citation>
    <scope>NUCLEOTIDE SEQUENCE [LARGE SCALE GENOMIC DNA]</scope>
    <source>
        <strain evidence="2">KCTC 33792</strain>
    </source>
</reference>
<gene>
    <name evidence="1" type="ORF">ACFSUB_04085</name>
</gene>
<dbReference type="Proteomes" id="UP001597520">
    <property type="component" value="Unassembled WGS sequence"/>
</dbReference>
<sequence length="128" mass="14671">MPRGGVEVDLDLSGLVRLLDRTDDALGEAAQGAAKGIAKQWQQESRDHAPVDKGFLRRQISQKLDRGTGSNVSIEMSSNTYRKDFNYSYYQHEVKKRKYLDTTAEENREAWRNQIRSRLIVAAKKEGW</sequence>
<dbReference type="EMBL" id="JBHUML010000002">
    <property type="protein sequence ID" value="MFD2704633.1"/>
    <property type="molecule type" value="Genomic_DNA"/>
</dbReference>
<evidence type="ECO:0000313" key="1">
    <source>
        <dbReference type="EMBL" id="MFD2704633.1"/>
    </source>
</evidence>
<accession>A0ABW5SZA3</accession>
<dbReference type="RefSeq" id="WP_380711910.1">
    <property type="nucleotide sequence ID" value="NZ_JBHUML010000002.1"/>
</dbReference>
<dbReference type="Pfam" id="PF04883">
    <property type="entry name" value="HK97-gp10_like"/>
    <property type="match status" value="1"/>
</dbReference>
<proteinExistence type="predicted"/>
<dbReference type="InterPro" id="IPR010064">
    <property type="entry name" value="HK97-gp10_tail"/>
</dbReference>
<comment type="caution">
    <text evidence="1">The sequence shown here is derived from an EMBL/GenBank/DDBJ whole genome shotgun (WGS) entry which is preliminary data.</text>
</comment>
<protein>
    <submittedName>
        <fullName evidence="1">HK97 gp10 family phage protein</fullName>
    </submittedName>
</protein>
<organism evidence="1 2">
    <name type="scientific">Salibacterium lacus</name>
    <dbReference type="NCBI Taxonomy" id="1898109"/>
    <lineage>
        <taxon>Bacteria</taxon>
        <taxon>Bacillati</taxon>
        <taxon>Bacillota</taxon>
        <taxon>Bacilli</taxon>
        <taxon>Bacillales</taxon>
        <taxon>Bacillaceae</taxon>
    </lineage>
</organism>
<evidence type="ECO:0000313" key="2">
    <source>
        <dbReference type="Proteomes" id="UP001597520"/>
    </source>
</evidence>